<name>A0A494VJ81_9SPHI</name>
<accession>A0A494VJ81</accession>
<keyword evidence="2" id="KW-1185">Reference proteome</keyword>
<protein>
    <submittedName>
        <fullName evidence="1">Uncharacterized protein</fullName>
    </submittedName>
</protein>
<dbReference type="EMBL" id="CP032869">
    <property type="protein sequence ID" value="AYL93829.1"/>
    <property type="molecule type" value="Genomic_DNA"/>
</dbReference>
<dbReference type="Proteomes" id="UP000270046">
    <property type="component" value="Chromosome"/>
</dbReference>
<dbReference type="RefSeq" id="WP_119407550.1">
    <property type="nucleotide sequence ID" value="NZ_CP032869.1"/>
</dbReference>
<sequence>MRKTITLGMLCCALLGCKQANTNLKQITDSGVTLQVINIKNNDSAATAYKVRIVLTGTTLPEQVTSEAKHGLLYNADSLFYISEGGRKIYPQITQPVANGVANTFEYLVDFDKMATGADASMIYHDKYITKKDYQVKLN</sequence>
<gene>
    <name evidence="1" type="ORF">HYN43_000300</name>
</gene>
<dbReference type="OrthoDB" id="773066at2"/>
<dbReference type="KEGG" id="muh:HYN43_000300"/>
<reference evidence="1 2" key="1">
    <citation type="submission" date="2018-10" db="EMBL/GenBank/DDBJ databases">
        <title>Genome sequencing of Mucilaginibacter sp. HYN0043.</title>
        <authorList>
            <person name="Kim M."/>
            <person name="Yi H."/>
        </authorList>
    </citation>
    <scope>NUCLEOTIDE SEQUENCE [LARGE SCALE GENOMIC DNA]</scope>
    <source>
        <strain evidence="1 2">HYN0043</strain>
    </source>
</reference>
<evidence type="ECO:0000313" key="2">
    <source>
        <dbReference type="Proteomes" id="UP000270046"/>
    </source>
</evidence>
<dbReference type="AlphaFoldDB" id="A0A494VJ81"/>
<evidence type="ECO:0000313" key="1">
    <source>
        <dbReference type="EMBL" id="AYL93829.1"/>
    </source>
</evidence>
<dbReference type="PROSITE" id="PS51257">
    <property type="entry name" value="PROKAR_LIPOPROTEIN"/>
    <property type="match status" value="1"/>
</dbReference>
<organism evidence="1 2">
    <name type="scientific">Mucilaginibacter celer</name>
    <dbReference type="NCBI Taxonomy" id="2305508"/>
    <lineage>
        <taxon>Bacteria</taxon>
        <taxon>Pseudomonadati</taxon>
        <taxon>Bacteroidota</taxon>
        <taxon>Sphingobacteriia</taxon>
        <taxon>Sphingobacteriales</taxon>
        <taxon>Sphingobacteriaceae</taxon>
        <taxon>Mucilaginibacter</taxon>
    </lineage>
</organism>
<proteinExistence type="predicted"/>